<sequence length="144" mass="15706">MASTATISSTTSKTKRSPITPSTITPPSVDRHHSYTAKPSPSLSVSSVSPSTRLTPLSTSSSTKAKTILAKVASRPSSPGRTCPTASMHSPPEARRDWEREGESERPQCGERRRSWEDCKRQADGRYVSFPDFGTEQALRQKVS</sequence>
<accession>A0A9P4Q8K2</accession>
<evidence type="ECO:0000313" key="3">
    <source>
        <dbReference type="Proteomes" id="UP000799441"/>
    </source>
</evidence>
<dbReference type="AlphaFoldDB" id="A0A9P4Q8K2"/>
<keyword evidence="3" id="KW-1185">Reference proteome</keyword>
<dbReference type="EMBL" id="MU003800">
    <property type="protein sequence ID" value="KAF2720411.1"/>
    <property type="molecule type" value="Genomic_DNA"/>
</dbReference>
<feature type="compositionally biased region" description="Polar residues" evidence="1">
    <location>
        <begin position="75"/>
        <end position="88"/>
    </location>
</feature>
<proteinExistence type="predicted"/>
<reference evidence="2" key="1">
    <citation type="journal article" date="2020" name="Stud. Mycol.">
        <title>101 Dothideomycetes genomes: a test case for predicting lifestyles and emergence of pathogens.</title>
        <authorList>
            <person name="Haridas S."/>
            <person name="Albert R."/>
            <person name="Binder M."/>
            <person name="Bloem J."/>
            <person name="Labutti K."/>
            <person name="Salamov A."/>
            <person name="Andreopoulos B."/>
            <person name="Baker S."/>
            <person name="Barry K."/>
            <person name="Bills G."/>
            <person name="Bluhm B."/>
            <person name="Cannon C."/>
            <person name="Castanera R."/>
            <person name="Culley D."/>
            <person name="Daum C."/>
            <person name="Ezra D."/>
            <person name="Gonzalez J."/>
            <person name="Henrissat B."/>
            <person name="Kuo A."/>
            <person name="Liang C."/>
            <person name="Lipzen A."/>
            <person name="Lutzoni F."/>
            <person name="Magnuson J."/>
            <person name="Mondo S."/>
            <person name="Nolan M."/>
            <person name="Ohm R."/>
            <person name="Pangilinan J."/>
            <person name="Park H.-J."/>
            <person name="Ramirez L."/>
            <person name="Alfaro M."/>
            <person name="Sun H."/>
            <person name="Tritt A."/>
            <person name="Yoshinaga Y."/>
            <person name="Zwiers L.-H."/>
            <person name="Turgeon B."/>
            <person name="Goodwin S."/>
            <person name="Spatafora J."/>
            <person name="Crous P."/>
            <person name="Grigoriev I."/>
        </authorList>
    </citation>
    <scope>NUCLEOTIDE SEQUENCE</scope>
    <source>
        <strain evidence="2">CBS 116435</strain>
    </source>
</reference>
<name>A0A9P4Q8K2_9PEZI</name>
<protein>
    <submittedName>
        <fullName evidence="2">Uncharacterized protein</fullName>
    </submittedName>
</protein>
<feature type="compositionally biased region" description="Low complexity" evidence="1">
    <location>
        <begin position="39"/>
        <end position="63"/>
    </location>
</feature>
<evidence type="ECO:0000313" key="2">
    <source>
        <dbReference type="EMBL" id="KAF2720411.1"/>
    </source>
</evidence>
<feature type="compositionally biased region" description="Low complexity" evidence="1">
    <location>
        <begin position="1"/>
        <end position="28"/>
    </location>
</feature>
<comment type="caution">
    <text evidence="2">The sequence shown here is derived from an EMBL/GenBank/DDBJ whole genome shotgun (WGS) entry which is preliminary data.</text>
</comment>
<feature type="region of interest" description="Disordered" evidence="1">
    <location>
        <begin position="1"/>
        <end position="117"/>
    </location>
</feature>
<feature type="compositionally biased region" description="Basic and acidic residues" evidence="1">
    <location>
        <begin position="92"/>
        <end position="117"/>
    </location>
</feature>
<gene>
    <name evidence="2" type="ORF">K431DRAFT_295257</name>
</gene>
<organism evidence="2 3">
    <name type="scientific">Polychaeton citri CBS 116435</name>
    <dbReference type="NCBI Taxonomy" id="1314669"/>
    <lineage>
        <taxon>Eukaryota</taxon>
        <taxon>Fungi</taxon>
        <taxon>Dikarya</taxon>
        <taxon>Ascomycota</taxon>
        <taxon>Pezizomycotina</taxon>
        <taxon>Dothideomycetes</taxon>
        <taxon>Dothideomycetidae</taxon>
        <taxon>Capnodiales</taxon>
        <taxon>Capnodiaceae</taxon>
        <taxon>Polychaeton</taxon>
    </lineage>
</organism>
<dbReference type="Proteomes" id="UP000799441">
    <property type="component" value="Unassembled WGS sequence"/>
</dbReference>
<evidence type="ECO:0000256" key="1">
    <source>
        <dbReference type="SAM" id="MobiDB-lite"/>
    </source>
</evidence>